<feature type="region of interest" description="Disordered" evidence="1">
    <location>
        <begin position="1"/>
        <end position="58"/>
    </location>
</feature>
<evidence type="ECO:0000256" key="1">
    <source>
        <dbReference type="SAM" id="MobiDB-lite"/>
    </source>
</evidence>
<accession>A0AAD9AGZ6</accession>
<feature type="compositionally biased region" description="Polar residues" evidence="1">
    <location>
        <begin position="35"/>
        <end position="46"/>
    </location>
</feature>
<proteinExistence type="predicted"/>
<gene>
    <name evidence="2" type="ORF">CCHR01_09852</name>
</gene>
<keyword evidence="3" id="KW-1185">Reference proteome</keyword>
<dbReference type="AlphaFoldDB" id="A0AAD9AGZ6"/>
<organism evidence="2 3">
    <name type="scientific">Colletotrichum chrysophilum</name>
    <dbReference type="NCBI Taxonomy" id="1836956"/>
    <lineage>
        <taxon>Eukaryota</taxon>
        <taxon>Fungi</taxon>
        <taxon>Dikarya</taxon>
        <taxon>Ascomycota</taxon>
        <taxon>Pezizomycotina</taxon>
        <taxon>Sordariomycetes</taxon>
        <taxon>Hypocreomycetidae</taxon>
        <taxon>Glomerellales</taxon>
        <taxon>Glomerellaceae</taxon>
        <taxon>Colletotrichum</taxon>
        <taxon>Colletotrichum gloeosporioides species complex</taxon>
    </lineage>
</organism>
<comment type="caution">
    <text evidence="2">The sequence shown here is derived from an EMBL/GenBank/DDBJ whole genome shotgun (WGS) entry which is preliminary data.</text>
</comment>
<reference evidence="2" key="1">
    <citation type="submission" date="2023-01" db="EMBL/GenBank/DDBJ databases">
        <title>Colletotrichum chrysophilum M932 genome sequence.</title>
        <authorList>
            <person name="Baroncelli R."/>
        </authorList>
    </citation>
    <scope>NUCLEOTIDE SEQUENCE</scope>
    <source>
        <strain evidence="2">M932</strain>
    </source>
</reference>
<feature type="compositionally biased region" description="Basic and acidic residues" evidence="1">
    <location>
        <begin position="11"/>
        <end position="27"/>
    </location>
</feature>
<dbReference type="Proteomes" id="UP001243330">
    <property type="component" value="Unassembled WGS sequence"/>
</dbReference>
<sequence>MVATPNNLRGWLKEKRGFGVSSRDDGPRGVYPSAEPTSNKSWNPGNDQAAHDDGDGWMDGWTAARRLLQKGNPKKGMRRTFTDQVARLLRQPRNPASDGGGFGFGRWGSFVFLRRDDGSPRDVRRSVVSAYLSFQS</sequence>
<evidence type="ECO:0000313" key="2">
    <source>
        <dbReference type="EMBL" id="KAK1847509.1"/>
    </source>
</evidence>
<protein>
    <submittedName>
        <fullName evidence="2">Uncharacterized protein</fullName>
    </submittedName>
</protein>
<dbReference type="EMBL" id="JAQOWY010000200">
    <property type="protein sequence ID" value="KAK1847509.1"/>
    <property type="molecule type" value="Genomic_DNA"/>
</dbReference>
<evidence type="ECO:0000313" key="3">
    <source>
        <dbReference type="Proteomes" id="UP001243330"/>
    </source>
</evidence>
<name>A0AAD9AGZ6_9PEZI</name>